<organism evidence="2 3">
    <name type="scientific">Austropuccinia psidii MF-1</name>
    <dbReference type="NCBI Taxonomy" id="1389203"/>
    <lineage>
        <taxon>Eukaryota</taxon>
        <taxon>Fungi</taxon>
        <taxon>Dikarya</taxon>
        <taxon>Basidiomycota</taxon>
        <taxon>Pucciniomycotina</taxon>
        <taxon>Pucciniomycetes</taxon>
        <taxon>Pucciniales</taxon>
        <taxon>Sphaerophragmiaceae</taxon>
        <taxon>Austropuccinia</taxon>
    </lineage>
</organism>
<evidence type="ECO:0000313" key="2">
    <source>
        <dbReference type="EMBL" id="MBW0591034.1"/>
    </source>
</evidence>
<comment type="caution">
    <text evidence="2">The sequence shown here is derived from an EMBL/GenBank/DDBJ whole genome shotgun (WGS) entry which is preliminary data.</text>
</comment>
<protein>
    <submittedName>
        <fullName evidence="2">Uncharacterized protein</fullName>
    </submittedName>
</protein>
<evidence type="ECO:0000313" key="3">
    <source>
        <dbReference type="Proteomes" id="UP000765509"/>
    </source>
</evidence>
<proteinExistence type="predicted"/>
<evidence type="ECO:0000256" key="1">
    <source>
        <dbReference type="SAM" id="MobiDB-lite"/>
    </source>
</evidence>
<gene>
    <name evidence="2" type="ORF">O181_130749</name>
</gene>
<reference evidence="2" key="1">
    <citation type="submission" date="2021-03" db="EMBL/GenBank/DDBJ databases">
        <title>Draft genome sequence of rust myrtle Austropuccinia psidii MF-1, a brazilian biotype.</title>
        <authorList>
            <person name="Quecine M.C."/>
            <person name="Pachon D.M.R."/>
            <person name="Bonatelli M.L."/>
            <person name="Correr F.H."/>
            <person name="Franceschini L.M."/>
            <person name="Leite T.F."/>
            <person name="Margarido G.R.A."/>
            <person name="Almeida C.A."/>
            <person name="Ferrarezi J.A."/>
            <person name="Labate C.A."/>
        </authorList>
    </citation>
    <scope>NUCLEOTIDE SEQUENCE</scope>
    <source>
        <strain evidence="2">MF-1</strain>
    </source>
</reference>
<dbReference type="OrthoDB" id="2505488at2759"/>
<dbReference type="AlphaFoldDB" id="A0A9Q3QAD7"/>
<keyword evidence="3" id="KW-1185">Reference proteome</keyword>
<name>A0A9Q3QAD7_9BASI</name>
<sequence length="232" mass="26175">MAFQTTYNHQDHTPSNPELRQIVAQQSQYLQKMHEELANQDQAFELLLQKVNNIQVQNTTTTSSNALKQLQASKTNVNKLKMIASATPKKDRKKRLGPSQVPSGQKKGLPARRTVSAPSPNPSPRRNPNQMIMSEIPEGFKETKDALFVHIKILWGLISQHAVPVAPNPALLQEFNSHFSRPDQIHDAVNDQSDRLLVPLEQVLTLKGVQAGRKKVGRGIVNMKDFFIRYFL</sequence>
<dbReference type="EMBL" id="AVOT02141123">
    <property type="protein sequence ID" value="MBW0591034.1"/>
    <property type="molecule type" value="Genomic_DNA"/>
</dbReference>
<feature type="region of interest" description="Disordered" evidence="1">
    <location>
        <begin position="84"/>
        <end position="131"/>
    </location>
</feature>
<dbReference type="Proteomes" id="UP000765509">
    <property type="component" value="Unassembled WGS sequence"/>
</dbReference>
<accession>A0A9Q3QAD7</accession>